<dbReference type="SUPFAM" id="SSF53335">
    <property type="entry name" value="S-adenosyl-L-methionine-dependent methyltransferases"/>
    <property type="match status" value="1"/>
</dbReference>
<dbReference type="Proteomes" id="UP000319557">
    <property type="component" value="Chromosome"/>
</dbReference>
<evidence type="ECO:0000313" key="2">
    <source>
        <dbReference type="Proteomes" id="UP000319557"/>
    </source>
</evidence>
<dbReference type="EMBL" id="CP036261">
    <property type="protein sequence ID" value="QDS90290.1"/>
    <property type="molecule type" value="Genomic_DNA"/>
</dbReference>
<organism evidence="1 2">
    <name type="scientific">Rosistilla ulvae</name>
    <dbReference type="NCBI Taxonomy" id="1930277"/>
    <lineage>
        <taxon>Bacteria</taxon>
        <taxon>Pseudomonadati</taxon>
        <taxon>Planctomycetota</taxon>
        <taxon>Planctomycetia</taxon>
        <taxon>Pirellulales</taxon>
        <taxon>Pirellulaceae</taxon>
        <taxon>Rosistilla</taxon>
    </lineage>
</organism>
<proteinExistence type="predicted"/>
<dbReference type="InterPro" id="IPR029063">
    <property type="entry name" value="SAM-dependent_MTases_sf"/>
</dbReference>
<sequence length="415" mass="44496">MPSSHDLPASADPNPQVIPWLSSPEALEAIDRAEAAGQATVARTAALRRKIGPDRAAAVLSAAAARGKAIDKWGTGPWLVTDRGIQQATDRAIASYKSRRVPAGLEIFDWCCGVGGEAMQLSDRGPLTAIDRDPKIAEMARHNLGVHREQQAASEVAGWEFRSTVICDDVFAHHPPAAAWLNLDPDRRSESNTAGTSRATHCDYLQPPLSDWLPVAKQVAGASIKLAPATQLPEECHELGEREWISHRGSCRQQVLWLGEASPPGTIRATVVTGDDSATSFAVDQLQQCEETDTCEAFAFDLDPAVRAAGLSESYAAAKGLRALGGPAGFFTAQQNAIDALAQPFEVLWHGVADMKKLRQAVAALDGCVSEVKIRGLDWKPPTIIKKLGRREGRKLTLLASRIGSYCGAILAVRP</sequence>
<reference evidence="1 2" key="1">
    <citation type="submission" date="2019-02" db="EMBL/GenBank/DDBJ databases">
        <title>Deep-cultivation of Planctomycetes and their phenomic and genomic characterization uncovers novel biology.</title>
        <authorList>
            <person name="Wiegand S."/>
            <person name="Jogler M."/>
            <person name="Boedeker C."/>
            <person name="Pinto D."/>
            <person name="Vollmers J."/>
            <person name="Rivas-Marin E."/>
            <person name="Kohn T."/>
            <person name="Peeters S.H."/>
            <person name="Heuer A."/>
            <person name="Rast P."/>
            <person name="Oberbeckmann S."/>
            <person name="Bunk B."/>
            <person name="Jeske O."/>
            <person name="Meyerdierks A."/>
            <person name="Storesund J.E."/>
            <person name="Kallscheuer N."/>
            <person name="Luecker S."/>
            <person name="Lage O.M."/>
            <person name="Pohl T."/>
            <person name="Merkel B.J."/>
            <person name="Hornburger P."/>
            <person name="Mueller R.-W."/>
            <person name="Bruemmer F."/>
            <person name="Labrenz M."/>
            <person name="Spormann A.M."/>
            <person name="Op den Camp H."/>
            <person name="Overmann J."/>
            <person name="Amann R."/>
            <person name="Jetten M.S.M."/>
            <person name="Mascher T."/>
            <person name="Medema M.H."/>
            <person name="Devos D.P."/>
            <person name="Kaster A.-K."/>
            <person name="Ovreas L."/>
            <person name="Rohde M."/>
            <person name="Galperin M.Y."/>
            <person name="Jogler C."/>
        </authorList>
    </citation>
    <scope>NUCLEOTIDE SEQUENCE [LARGE SCALE GENOMIC DNA]</scope>
    <source>
        <strain evidence="1 2">EC9</strain>
    </source>
</reference>
<dbReference type="RefSeq" id="WP_145348124.1">
    <property type="nucleotide sequence ID" value="NZ_CP036261.1"/>
</dbReference>
<protein>
    <recommendedName>
        <fullName evidence="3">THUMP-like domain-containing protein</fullName>
    </recommendedName>
</protein>
<dbReference type="KEGG" id="ruv:EC9_44970"/>
<dbReference type="OrthoDB" id="9810570at2"/>
<dbReference type="AlphaFoldDB" id="A0A517M5Z1"/>
<evidence type="ECO:0008006" key="3">
    <source>
        <dbReference type="Google" id="ProtNLM"/>
    </source>
</evidence>
<accession>A0A517M5Z1</accession>
<dbReference type="Gene3D" id="3.40.50.150">
    <property type="entry name" value="Vaccinia Virus protein VP39"/>
    <property type="match status" value="1"/>
</dbReference>
<evidence type="ECO:0000313" key="1">
    <source>
        <dbReference type="EMBL" id="QDS90290.1"/>
    </source>
</evidence>
<name>A0A517M5Z1_9BACT</name>
<gene>
    <name evidence="1" type="ORF">EC9_44970</name>
</gene>
<keyword evidence="2" id="KW-1185">Reference proteome</keyword>